<evidence type="ECO:0000256" key="10">
    <source>
        <dbReference type="ARBA" id="ARBA00023125"/>
    </source>
</evidence>
<dbReference type="GO" id="GO:0005737">
    <property type="term" value="C:cytoplasm"/>
    <property type="evidence" value="ECO:0007669"/>
    <property type="project" value="TreeGrafter"/>
</dbReference>
<dbReference type="Proteomes" id="UP000241346">
    <property type="component" value="Unassembled WGS sequence"/>
</dbReference>
<dbReference type="GO" id="GO:0008270">
    <property type="term" value="F:zinc ion binding"/>
    <property type="evidence" value="ECO:0007669"/>
    <property type="project" value="InterPro"/>
</dbReference>
<evidence type="ECO:0000259" key="14">
    <source>
        <dbReference type="PROSITE" id="PS01124"/>
    </source>
</evidence>
<evidence type="ECO:0000256" key="8">
    <source>
        <dbReference type="ARBA" id="ARBA00022833"/>
    </source>
</evidence>
<dbReference type="InterPro" id="IPR018060">
    <property type="entry name" value="HTH_AraC"/>
</dbReference>
<evidence type="ECO:0000256" key="2">
    <source>
        <dbReference type="ARBA" id="ARBA00001947"/>
    </source>
</evidence>
<dbReference type="PANTHER" id="PTHR43003:SF13">
    <property type="entry name" value="DNA-3-METHYLADENINE GLYCOSYLASE 2"/>
    <property type="match status" value="1"/>
</dbReference>
<dbReference type="InterPro" id="IPR035451">
    <property type="entry name" value="Ada-like_dom_sf"/>
</dbReference>
<keyword evidence="13" id="KW-0234">DNA repair</keyword>
<dbReference type="SUPFAM" id="SSF46689">
    <property type="entry name" value="Homeodomain-like"/>
    <property type="match status" value="1"/>
</dbReference>
<dbReference type="InterPro" id="IPR009057">
    <property type="entry name" value="Homeodomain-like_sf"/>
</dbReference>
<organism evidence="15 16">
    <name type="scientific">Photobacterium rosenbergii</name>
    <dbReference type="NCBI Taxonomy" id="294936"/>
    <lineage>
        <taxon>Bacteria</taxon>
        <taxon>Pseudomonadati</taxon>
        <taxon>Pseudomonadota</taxon>
        <taxon>Gammaproteobacteria</taxon>
        <taxon>Vibrionales</taxon>
        <taxon>Vibrionaceae</taxon>
        <taxon>Photobacterium</taxon>
    </lineage>
</organism>
<comment type="caution">
    <text evidence="15">The sequence shown here is derived from an EMBL/GenBank/DDBJ whole genome shotgun (WGS) entry which is preliminary data.</text>
</comment>
<evidence type="ECO:0000256" key="4">
    <source>
        <dbReference type="ARBA" id="ARBA00022603"/>
    </source>
</evidence>
<evidence type="ECO:0000256" key="5">
    <source>
        <dbReference type="ARBA" id="ARBA00022679"/>
    </source>
</evidence>
<keyword evidence="6" id="KW-0479">Metal-binding</keyword>
<dbReference type="GO" id="GO:0032131">
    <property type="term" value="F:alkylated DNA binding"/>
    <property type="evidence" value="ECO:0007669"/>
    <property type="project" value="TreeGrafter"/>
</dbReference>
<gene>
    <name evidence="15" type="ORF">C9J01_18030</name>
</gene>
<dbReference type="SUPFAM" id="SSF55945">
    <property type="entry name" value="TATA-box binding protein-like"/>
    <property type="match status" value="1"/>
</dbReference>
<dbReference type="GO" id="GO:0008168">
    <property type="term" value="F:methyltransferase activity"/>
    <property type="evidence" value="ECO:0007669"/>
    <property type="project" value="UniProtKB-KW"/>
</dbReference>
<dbReference type="Gene3D" id="1.10.10.60">
    <property type="entry name" value="Homeodomain-like"/>
    <property type="match status" value="2"/>
</dbReference>
<dbReference type="PROSITE" id="PS01124">
    <property type="entry name" value="HTH_ARAC_FAMILY_2"/>
    <property type="match status" value="1"/>
</dbReference>
<name>A0A2T3NAY8_9GAMM</name>
<dbReference type="EC" id="3.2.2.21" evidence="3"/>
<dbReference type="SUPFAM" id="SSF48150">
    <property type="entry name" value="DNA-glycosylase"/>
    <property type="match status" value="1"/>
</dbReference>
<dbReference type="CDD" id="cd00056">
    <property type="entry name" value="ENDO3c"/>
    <property type="match status" value="1"/>
</dbReference>
<dbReference type="InterPro" id="IPR011257">
    <property type="entry name" value="DNA_glycosylase"/>
</dbReference>
<dbReference type="OrthoDB" id="9811249at2"/>
<dbReference type="EMBL" id="PYMB01000009">
    <property type="protein sequence ID" value="PSW10897.1"/>
    <property type="molecule type" value="Genomic_DNA"/>
</dbReference>
<reference evidence="15 16" key="1">
    <citation type="submission" date="2018-03" db="EMBL/GenBank/DDBJ databases">
        <title>Whole genome sequencing of Histamine producing bacteria.</title>
        <authorList>
            <person name="Butler K."/>
        </authorList>
    </citation>
    <scope>NUCLEOTIDE SEQUENCE [LARGE SCALE GENOMIC DNA]</scope>
    <source>
        <strain evidence="15 16">DSM 19138</strain>
    </source>
</reference>
<feature type="domain" description="HTH araC/xylS-type" evidence="14">
    <location>
        <begin position="86"/>
        <end position="184"/>
    </location>
</feature>
<evidence type="ECO:0000313" key="16">
    <source>
        <dbReference type="Proteomes" id="UP000241346"/>
    </source>
</evidence>
<dbReference type="SMART" id="SM01009">
    <property type="entry name" value="AlkA_N"/>
    <property type="match status" value="1"/>
</dbReference>
<keyword evidence="9" id="KW-0805">Transcription regulation</keyword>
<dbReference type="InterPro" id="IPR004026">
    <property type="entry name" value="Ada_DNA_repair_Zn-bd"/>
</dbReference>
<dbReference type="FunFam" id="3.40.10.10:FF:000001">
    <property type="entry name" value="DNA-3-methyladenine glycosylase 2"/>
    <property type="match status" value="1"/>
</dbReference>
<accession>A0A2T3NAY8</accession>
<dbReference type="GO" id="GO:0032993">
    <property type="term" value="C:protein-DNA complex"/>
    <property type="evidence" value="ECO:0007669"/>
    <property type="project" value="TreeGrafter"/>
</dbReference>
<proteinExistence type="predicted"/>
<dbReference type="Pfam" id="PF02805">
    <property type="entry name" value="Ada_Zn_binding"/>
    <property type="match status" value="1"/>
</dbReference>
<evidence type="ECO:0000256" key="12">
    <source>
        <dbReference type="ARBA" id="ARBA00023163"/>
    </source>
</evidence>
<dbReference type="InterPro" id="IPR003265">
    <property type="entry name" value="HhH-GPD_domain"/>
</dbReference>
<keyword evidence="11" id="KW-0010">Activator</keyword>
<keyword evidence="12" id="KW-0804">Transcription</keyword>
<dbReference type="GO" id="GO:0043565">
    <property type="term" value="F:sequence-specific DNA binding"/>
    <property type="evidence" value="ECO:0007669"/>
    <property type="project" value="InterPro"/>
</dbReference>
<dbReference type="GO" id="GO:0032259">
    <property type="term" value="P:methylation"/>
    <property type="evidence" value="ECO:0007669"/>
    <property type="project" value="UniProtKB-KW"/>
</dbReference>
<dbReference type="InterPro" id="IPR037046">
    <property type="entry name" value="AlkA_N_sf"/>
</dbReference>
<dbReference type="Gene3D" id="1.10.340.30">
    <property type="entry name" value="Hypothetical protein, domain 2"/>
    <property type="match status" value="1"/>
</dbReference>
<dbReference type="GO" id="GO:0003700">
    <property type="term" value="F:DNA-binding transcription factor activity"/>
    <property type="evidence" value="ECO:0007669"/>
    <property type="project" value="InterPro"/>
</dbReference>
<evidence type="ECO:0000256" key="13">
    <source>
        <dbReference type="ARBA" id="ARBA00023204"/>
    </source>
</evidence>
<evidence type="ECO:0000256" key="9">
    <source>
        <dbReference type="ARBA" id="ARBA00023015"/>
    </source>
</evidence>
<comment type="catalytic activity">
    <reaction evidence="1">
        <text>Hydrolysis of alkylated DNA, releasing 3-methyladenine, 3-methylguanine, 7-methylguanine and 7-methyladenine.</text>
        <dbReference type="EC" id="3.2.2.21"/>
    </reaction>
</comment>
<dbReference type="Gene3D" id="3.40.10.10">
    <property type="entry name" value="DNA Methylphosphotriester Repair Domain"/>
    <property type="match status" value="1"/>
</dbReference>
<evidence type="ECO:0000256" key="1">
    <source>
        <dbReference type="ARBA" id="ARBA00000086"/>
    </source>
</evidence>
<sequence length="470" mass="52964">MMTPAQCQQARLARDRRYDGLFFTAVKTTGIYCRSICPATPPLEKNVEYFPSAVAAAQAGYRPCLRCRPDSAPGSPAWQGKSTTFVRAQRLIDEGALIEGDLVQLAERLGVTDRYLRQLFNEEMGLSPKAYSLYQQCLLAKKLLHESQLPITDIALASGFNSIRRFNDCFQKHFSLTPSQVRKQLNEARVSESAESHMQTVTVTLSYRPPYDWHSVQDFFASRLIEGLEWLDENSYGRTFGKEYGQGWFTAVHEADKARFSVELTLTDLQCLPRAIANIRRCLDLDADSGVIDSAIEQAMGQPLIQTGLRLPGTWSPFEAGIRAILGQQVSVKAARSLVEKLILMNPDNHSGRLFFPEPDALCGYDLNQLGMPERRRETLRVFARYVAEHGIEDPNDLLALPGIGPWTVDYLKMRGLSDPNIFLVGDLGVKKALQKREQQRLENPETPPCQPELAAPWQSYLTLYLWKTL</sequence>
<evidence type="ECO:0000313" key="15">
    <source>
        <dbReference type="EMBL" id="PSW10897.1"/>
    </source>
</evidence>
<dbReference type="SMART" id="SM00478">
    <property type="entry name" value="ENDO3c"/>
    <property type="match status" value="1"/>
</dbReference>
<dbReference type="SUPFAM" id="SSF57884">
    <property type="entry name" value="Ada DNA repair protein, N-terminal domain (N-Ada 10)"/>
    <property type="match status" value="1"/>
</dbReference>
<keyword evidence="4" id="KW-0489">Methyltransferase</keyword>
<evidence type="ECO:0000256" key="11">
    <source>
        <dbReference type="ARBA" id="ARBA00023159"/>
    </source>
</evidence>
<dbReference type="Pfam" id="PF12833">
    <property type="entry name" value="HTH_18"/>
    <property type="match status" value="1"/>
</dbReference>
<dbReference type="GO" id="GO:0006285">
    <property type="term" value="P:base-excision repair, AP site formation"/>
    <property type="evidence" value="ECO:0007669"/>
    <property type="project" value="TreeGrafter"/>
</dbReference>
<dbReference type="GO" id="GO:0043916">
    <property type="term" value="F:DNA-7-methylguanine glycosylase activity"/>
    <property type="evidence" value="ECO:0007669"/>
    <property type="project" value="TreeGrafter"/>
</dbReference>
<evidence type="ECO:0000256" key="6">
    <source>
        <dbReference type="ARBA" id="ARBA00022723"/>
    </source>
</evidence>
<keyword evidence="10" id="KW-0238">DNA-binding</keyword>
<evidence type="ECO:0000256" key="7">
    <source>
        <dbReference type="ARBA" id="ARBA00022763"/>
    </source>
</evidence>
<keyword evidence="7" id="KW-0227">DNA damage</keyword>
<protein>
    <recommendedName>
        <fullName evidence="3">DNA-3-methyladenine glycosylase II</fullName>
        <ecNumber evidence="3">3.2.2.21</ecNumber>
    </recommendedName>
</protein>
<dbReference type="RefSeq" id="WP_107299532.1">
    <property type="nucleotide sequence ID" value="NZ_PYMB01000009.1"/>
</dbReference>
<evidence type="ECO:0000256" key="3">
    <source>
        <dbReference type="ARBA" id="ARBA00012000"/>
    </source>
</evidence>
<dbReference type="GO" id="GO:0008725">
    <property type="term" value="F:DNA-3-methyladenine glycosylase activity"/>
    <property type="evidence" value="ECO:0007669"/>
    <property type="project" value="TreeGrafter"/>
</dbReference>
<dbReference type="InterPro" id="IPR010316">
    <property type="entry name" value="AlkA_N"/>
</dbReference>
<dbReference type="Gene3D" id="3.30.310.20">
    <property type="entry name" value="DNA-3-methyladenine glycosylase AlkA, N-terminal domain"/>
    <property type="match status" value="1"/>
</dbReference>
<keyword evidence="5" id="KW-0808">Transferase</keyword>
<keyword evidence="8" id="KW-0862">Zinc</keyword>
<dbReference type="Pfam" id="PF06029">
    <property type="entry name" value="AlkA_N"/>
    <property type="match status" value="1"/>
</dbReference>
<dbReference type="AlphaFoldDB" id="A0A2T3NAY8"/>
<dbReference type="PANTHER" id="PTHR43003">
    <property type="entry name" value="DNA-3-METHYLADENINE GLYCOSYLASE"/>
    <property type="match status" value="1"/>
</dbReference>
<comment type="cofactor">
    <cofactor evidence="2">
        <name>Zn(2+)</name>
        <dbReference type="ChEBI" id="CHEBI:29105"/>
    </cofactor>
</comment>
<dbReference type="GO" id="GO:0006307">
    <property type="term" value="P:DNA alkylation repair"/>
    <property type="evidence" value="ECO:0007669"/>
    <property type="project" value="TreeGrafter"/>
</dbReference>
<dbReference type="InterPro" id="IPR051912">
    <property type="entry name" value="Alkylbase_DNA_Glycosylase/TA"/>
</dbReference>
<dbReference type="SMART" id="SM00342">
    <property type="entry name" value="HTH_ARAC"/>
    <property type="match status" value="1"/>
</dbReference>